<dbReference type="SUPFAM" id="SSF52151">
    <property type="entry name" value="FabD/lysophospholipase-like"/>
    <property type="match status" value="1"/>
</dbReference>
<dbReference type="InterPro" id="IPR014030">
    <property type="entry name" value="Ketoacyl_synth_N"/>
</dbReference>
<dbReference type="PANTHER" id="PTHR43775">
    <property type="entry name" value="FATTY ACID SYNTHASE"/>
    <property type="match status" value="1"/>
</dbReference>
<dbReference type="AlphaFoldDB" id="A0A1L9VMG8"/>
<dbReference type="GO" id="GO:0006633">
    <property type="term" value="P:fatty acid biosynthetic process"/>
    <property type="evidence" value="ECO:0007669"/>
    <property type="project" value="TreeGrafter"/>
</dbReference>
<dbReference type="VEuPathDB" id="FungiDB:ASPGLDRAFT_24969"/>
<dbReference type="Proteomes" id="UP000184300">
    <property type="component" value="Unassembled WGS sequence"/>
</dbReference>
<dbReference type="PANTHER" id="PTHR43775:SF49">
    <property type="entry name" value="SYNTHASE, PUTATIVE (JCVI)-RELATED"/>
    <property type="match status" value="1"/>
</dbReference>
<feature type="domain" description="Ketosynthase family 3 (KS3)" evidence="5">
    <location>
        <begin position="1"/>
        <end position="280"/>
    </location>
</feature>
<keyword evidence="7" id="KW-1185">Reference proteome</keyword>
<dbReference type="SUPFAM" id="SSF53901">
    <property type="entry name" value="Thiolase-like"/>
    <property type="match status" value="2"/>
</dbReference>
<dbReference type="GO" id="GO:0044550">
    <property type="term" value="P:secondary metabolite biosynthetic process"/>
    <property type="evidence" value="ECO:0007669"/>
    <property type="project" value="TreeGrafter"/>
</dbReference>
<dbReference type="InterPro" id="IPR032821">
    <property type="entry name" value="PKS_assoc"/>
</dbReference>
<evidence type="ECO:0000256" key="1">
    <source>
        <dbReference type="ARBA" id="ARBA00022450"/>
    </source>
</evidence>
<evidence type="ECO:0000256" key="4">
    <source>
        <dbReference type="ARBA" id="ARBA00023268"/>
    </source>
</evidence>
<dbReference type="InterPro" id="IPR050091">
    <property type="entry name" value="PKS_NRPS_Biosynth_Enz"/>
</dbReference>
<reference evidence="7" key="1">
    <citation type="journal article" date="2017" name="Genome Biol.">
        <title>Comparative genomics reveals high biological diversity and specific adaptations in the industrially and medically important fungal genus Aspergillus.</title>
        <authorList>
            <person name="de Vries R.P."/>
            <person name="Riley R."/>
            <person name="Wiebenga A."/>
            <person name="Aguilar-Osorio G."/>
            <person name="Amillis S."/>
            <person name="Uchima C.A."/>
            <person name="Anderluh G."/>
            <person name="Asadollahi M."/>
            <person name="Askin M."/>
            <person name="Barry K."/>
            <person name="Battaglia E."/>
            <person name="Bayram O."/>
            <person name="Benocci T."/>
            <person name="Braus-Stromeyer S.A."/>
            <person name="Caldana C."/>
            <person name="Canovas D."/>
            <person name="Cerqueira G.C."/>
            <person name="Chen F."/>
            <person name="Chen W."/>
            <person name="Choi C."/>
            <person name="Clum A."/>
            <person name="Dos Santos R.A."/>
            <person name="Damasio A.R."/>
            <person name="Diallinas G."/>
            <person name="Emri T."/>
            <person name="Fekete E."/>
            <person name="Flipphi M."/>
            <person name="Freyberg S."/>
            <person name="Gallo A."/>
            <person name="Gournas C."/>
            <person name="Habgood R."/>
            <person name="Hainaut M."/>
            <person name="Harispe M.L."/>
            <person name="Henrissat B."/>
            <person name="Hilden K.S."/>
            <person name="Hope R."/>
            <person name="Hossain A."/>
            <person name="Karabika E."/>
            <person name="Karaffa L."/>
            <person name="Karanyi Z."/>
            <person name="Krasevec N."/>
            <person name="Kuo A."/>
            <person name="Kusch H."/>
            <person name="LaButti K."/>
            <person name="Lagendijk E.L."/>
            <person name="Lapidus A."/>
            <person name="Levasseur A."/>
            <person name="Lindquist E."/>
            <person name="Lipzen A."/>
            <person name="Logrieco A.F."/>
            <person name="MacCabe A."/>
            <person name="Maekelae M.R."/>
            <person name="Malavazi I."/>
            <person name="Melin P."/>
            <person name="Meyer V."/>
            <person name="Mielnichuk N."/>
            <person name="Miskei M."/>
            <person name="Molnar A.P."/>
            <person name="Mule G."/>
            <person name="Ngan C.Y."/>
            <person name="Orejas M."/>
            <person name="Orosz E."/>
            <person name="Ouedraogo J.P."/>
            <person name="Overkamp K.M."/>
            <person name="Park H.-S."/>
            <person name="Perrone G."/>
            <person name="Piumi F."/>
            <person name="Punt P.J."/>
            <person name="Ram A.F."/>
            <person name="Ramon A."/>
            <person name="Rauscher S."/>
            <person name="Record E."/>
            <person name="Riano-Pachon D.M."/>
            <person name="Robert V."/>
            <person name="Roehrig J."/>
            <person name="Ruller R."/>
            <person name="Salamov A."/>
            <person name="Salih N.S."/>
            <person name="Samson R.A."/>
            <person name="Sandor E."/>
            <person name="Sanguinetti M."/>
            <person name="Schuetze T."/>
            <person name="Sepcic K."/>
            <person name="Shelest E."/>
            <person name="Sherlock G."/>
            <person name="Sophianopoulou V."/>
            <person name="Squina F.M."/>
            <person name="Sun H."/>
            <person name="Susca A."/>
            <person name="Todd R.B."/>
            <person name="Tsang A."/>
            <person name="Unkles S.E."/>
            <person name="van de Wiele N."/>
            <person name="van Rossen-Uffink D."/>
            <person name="Oliveira J.V."/>
            <person name="Vesth T.C."/>
            <person name="Visser J."/>
            <person name="Yu J.-H."/>
            <person name="Zhou M."/>
            <person name="Andersen M.R."/>
            <person name="Archer D.B."/>
            <person name="Baker S.E."/>
            <person name="Benoit I."/>
            <person name="Brakhage A.A."/>
            <person name="Braus G.H."/>
            <person name="Fischer R."/>
            <person name="Frisvad J.C."/>
            <person name="Goldman G.H."/>
            <person name="Houbraken J."/>
            <person name="Oakley B."/>
            <person name="Pocsi I."/>
            <person name="Scazzocchio C."/>
            <person name="Seiboth B."/>
            <person name="vanKuyk P.A."/>
            <person name="Wortman J."/>
            <person name="Dyer P.S."/>
            <person name="Grigoriev I.V."/>
        </authorList>
    </citation>
    <scope>NUCLEOTIDE SEQUENCE [LARGE SCALE GENOMIC DNA]</scope>
    <source>
        <strain evidence="7">CBS 516.65</strain>
    </source>
</reference>
<evidence type="ECO:0000256" key="3">
    <source>
        <dbReference type="ARBA" id="ARBA00022679"/>
    </source>
</evidence>
<dbReference type="GO" id="GO:0004312">
    <property type="term" value="F:fatty acid synthase activity"/>
    <property type="evidence" value="ECO:0007669"/>
    <property type="project" value="TreeGrafter"/>
</dbReference>
<dbReference type="InterPro" id="IPR014043">
    <property type="entry name" value="Acyl_transferase_dom"/>
</dbReference>
<keyword evidence="3" id="KW-0808">Transferase</keyword>
<organism evidence="6 7">
    <name type="scientific">Aspergillus glaucus CBS 516.65</name>
    <dbReference type="NCBI Taxonomy" id="1160497"/>
    <lineage>
        <taxon>Eukaryota</taxon>
        <taxon>Fungi</taxon>
        <taxon>Dikarya</taxon>
        <taxon>Ascomycota</taxon>
        <taxon>Pezizomycotina</taxon>
        <taxon>Eurotiomycetes</taxon>
        <taxon>Eurotiomycetidae</taxon>
        <taxon>Eurotiales</taxon>
        <taxon>Aspergillaceae</taxon>
        <taxon>Aspergillus</taxon>
        <taxon>Aspergillus subgen. Aspergillus</taxon>
    </lineage>
</organism>
<dbReference type="STRING" id="1160497.A0A1L9VMG8"/>
<dbReference type="InterPro" id="IPR016036">
    <property type="entry name" value="Malonyl_transacylase_ACP-bd"/>
</dbReference>
<protein>
    <recommendedName>
        <fullName evidence="5">Ketosynthase family 3 (KS3) domain-containing protein</fullName>
    </recommendedName>
</protein>
<evidence type="ECO:0000313" key="7">
    <source>
        <dbReference type="Proteomes" id="UP000184300"/>
    </source>
</evidence>
<evidence type="ECO:0000259" key="5">
    <source>
        <dbReference type="PROSITE" id="PS52004"/>
    </source>
</evidence>
<dbReference type="SUPFAM" id="SSF55048">
    <property type="entry name" value="Probable ACP-binding domain of malonyl-CoA ACP transacylase"/>
    <property type="match status" value="1"/>
</dbReference>
<evidence type="ECO:0000313" key="6">
    <source>
        <dbReference type="EMBL" id="OJJ85116.1"/>
    </source>
</evidence>
<dbReference type="GeneID" id="34459695"/>
<dbReference type="OrthoDB" id="329835at2759"/>
<dbReference type="PROSITE" id="PS52004">
    <property type="entry name" value="KS3_2"/>
    <property type="match status" value="1"/>
</dbReference>
<dbReference type="Gene3D" id="3.40.366.10">
    <property type="entry name" value="Malonyl-Coenzyme A Acyl Carrier Protein, domain 2"/>
    <property type="match status" value="2"/>
</dbReference>
<proteinExistence type="predicted"/>
<accession>A0A1L9VMG8</accession>
<dbReference type="InterPro" id="IPR001227">
    <property type="entry name" value="Ac_transferase_dom_sf"/>
</dbReference>
<dbReference type="EMBL" id="KV878895">
    <property type="protein sequence ID" value="OJJ85116.1"/>
    <property type="molecule type" value="Genomic_DNA"/>
</dbReference>
<dbReference type="Pfam" id="PF00698">
    <property type="entry name" value="Acyl_transf_1"/>
    <property type="match status" value="1"/>
</dbReference>
<dbReference type="SMART" id="SM00827">
    <property type="entry name" value="PKS_AT"/>
    <property type="match status" value="1"/>
</dbReference>
<keyword evidence="1" id="KW-0596">Phosphopantetheine</keyword>
<dbReference type="Gene3D" id="3.30.70.3290">
    <property type="match status" value="1"/>
</dbReference>
<gene>
    <name evidence="6" type="ORF">ASPGLDRAFT_24969</name>
</gene>
<dbReference type="CDD" id="cd00833">
    <property type="entry name" value="PKS"/>
    <property type="match status" value="1"/>
</dbReference>
<dbReference type="InterPro" id="IPR020841">
    <property type="entry name" value="PKS_Beta-ketoAc_synthase_dom"/>
</dbReference>
<evidence type="ECO:0000256" key="2">
    <source>
        <dbReference type="ARBA" id="ARBA00022553"/>
    </source>
</evidence>
<name>A0A1L9VMG8_ASPGL</name>
<dbReference type="InterPro" id="IPR016039">
    <property type="entry name" value="Thiolase-like"/>
</dbReference>
<dbReference type="Pfam" id="PF00109">
    <property type="entry name" value="ketoacyl-synt"/>
    <property type="match status" value="1"/>
</dbReference>
<dbReference type="RefSeq" id="XP_022401814.1">
    <property type="nucleotide sequence ID" value="XM_022543434.1"/>
</dbReference>
<dbReference type="SMART" id="SM00825">
    <property type="entry name" value="PKS_KS"/>
    <property type="match status" value="1"/>
</dbReference>
<dbReference type="Gene3D" id="3.40.47.10">
    <property type="match status" value="2"/>
</dbReference>
<dbReference type="Pfam" id="PF16197">
    <property type="entry name" value="KAsynt_C_assoc"/>
    <property type="match status" value="1"/>
</dbReference>
<keyword evidence="2" id="KW-0597">Phosphoprotein</keyword>
<dbReference type="InterPro" id="IPR016035">
    <property type="entry name" value="Acyl_Trfase/lysoPLipase"/>
</dbReference>
<sequence length="637" mass="69710">MAMRLPGGVSCEKEFWDFLVNKRDGLCKVPDTRYKIDAFHDDSRTGAIRTQHGYFLEHDIAQFDTGFFGISKAEAAKLDPQQRLLLEIIWGCMENGGQTGWRGRNIGCYVGVFGEDWLDLKTKDTQDNDRYRVVGAGDYAISNRISYEYDLGGPSITFRTGCSSSLCHGTGTTVGDTSETSVVANIFGKEGIYIGAVKPNVGHSEGASGITSVIKSVLALEKLTIPPNVHFQSPNPNIPFEKARLQLPLEATAWPKDRSQRISINSFGIGGTNAHIENLQKYLETTKSSLGDIAYTLGLRREHMPHRAFAFTEANGKASSFEKTKFSKAPIVFVFTEQGAQWPGMGRELIEKVGIFQEDIRMMDRILQGVTNGPSWSIEVVGHSSGEIAVAYASGALSAEVAILVAYFRGQAMKTFSSEHHGGMAAVGLGSEKARPFLKPGVVIACDNSPEGVTLSGDSDTLGEVLDGIHAHDNEIFCRHLAVNVAYHSHHMVEAGEVHEKMVHPHCAHKLSMAPMYSTVSGTIISDPSILNARYRRKNLQSPVLFNTAIQRIIGDDDQSKLFLEIGPHSTLSGPIRQSLAKADTKDHRYLPTIIRGKEPWRSLLVTAGNLYTHSAPIILPSLIAQGKVLTELPPYT</sequence>
<keyword evidence="4" id="KW-0511">Multifunctional enzyme</keyword>